<evidence type="ECO:0000313" key="2">
    <source>
        <dbReference type="EMBL" id="KAF0683629.1"/>
    </source>
</evidence>
<evidence type="ECO:0000259" key="1">
    <source>
        <dbReference type="Pfam" id="PF25793"/>
    </source>
</evidence>
<dbReference type="InterPro" id="IPR024867">
    <property type="entry name" value="NFRKB"/>
</dbReference>
<organism evidence="3 4">
    <name type="scientific">Aphanomyces stellatus</name>
    <dbReference type="NCBI Taxonomy" id="120398"/>
    <lineage>
        <taxon>Eukaryota</taxon>
        <taxon>Sar</taxon>
        <taxon>Stramenopiles</taxon>
        <taxon>Oomycota</taxon>
        <taxon>Saprolegniomycetes</taxon>
        <taxon>Saprolegniales</taxon>
        <taxon>Verrucalvaceae</taxon>
        <taxon>Aphanomyces</taxon>
    </lineage>
</organism>
<evidence type="ECO:0000313" key="3">
    <source>
        <dbReference type="EMBL" id="VFU00975.1"/>
    </source>
</evidence>
<reference evidence="2" key="2">
    <citation type="submission" date="2019-06" db="EMBL/GenBank/DDBJ databases">
        <title>Genomics analysis of Aphanomyces spp. identifies a new class of oomycete effector associated with host adaptation.</title>
        <authorList>
            <person name="Gaulin E."/>
        </authorList>
    </citation>
    <scope>NUCLEOTIDE SEQUENCE</scope>
    <source>
        <strain evidence="2">CBS 578.67</strain>
    </source>
</reference>
<sequence>MGLQDETWADEITRPFQSRVPKLVSVDKVVPSTRPAPPTFLDAPAINLLASLPPDVWDRLSPDEKQELMTDLPPLDGWWGLSGDDAATENVRQLFHGLNFNFGNPLMQFHFPSAERRTKREAEKAAFDARLRVYTKQLLQSIVQSRTQVLQQVLPADELALNPELDIAAVPRKKEAIDDIDHSFFLAIRAALLSNEDKSNGHSLSDLLIHVQTYAPLSIPPPAERPPNMQLGEYLHSALIFLARPFGLTDVDDTCDDDGWSTPFVHVVDEAFAWQESHREAKTTDAASSVLSDHDVALRLLYLERLFRAPFTHQDSSMAPLQSKLELVRKRMQAQDTSDHADRRAKQPKLAVFPFALKQAHMPLHGQYTMTRDAFHQQEMTRYQHPHQSFIYFDTDSNFQCLVGPCFPPTLTSPDQAILLAEVAPQVTVLGVIRDAVARLPLQCGTRADVLALLRMSMYALVFLVRPSHHHVRFVNPAASLDELDSAVARGLDTLATMMHPCVYYRFHTDHSAWLWHYVPPPTART</sequence>
<keyword evidence="4" id="KW-1185">Reference proteome</keyword>
<protein>
    <submittedName>
        <fullName evidence="3">Aste57867_24335 protein</fullName>
    </submittedName>
</protein>
<dbReference type="OrthoDB" id="70874at2759"/>
<dbReference type="Proteomes" id="UP000332933">
    <property type="component" value="Unassembled WGS sequence"/>
</dbReference>
<dbReference type="InterPro" id="IPR057748">
    <property type="entry name" value="NFRKB_WH_2"/>
</dbReference>
<gene>
    <name evidence="3" type="primary">Aste57867_24335</name>
    <name evidence="2" type="ORF">As57867_024260</name>
    <name evidence="3" type="ORF">ASTE57867_24335</name>
</gene>
<dbReference type="PANTHER" id="PTHR13052:SF3">
    <property type="entry name" value="NUCLEAR FACTOR RELATED TO KAPPA-B-BINDING PROTEIN"/>
    <property type="match status" value="1"/>
</dbReference>
<dbReference type="GO" id="GO:0031011">
    <property type="term" value="C:Ino80 complex"/>
    <property type="evidence" value="ECO:0007669"/>
    <property type="project" value="InterPro"/>
</dbReference>
<dbReference type="EMBL" id="VJMH01007387">
    <property type="protein sequence ID" value="KAF0683629.1"/>
    <property type="molecule type" value="Genomic_DNA"/>
</dbReference>
<feature type="domain" description="Nuclear factor related to kappa-B-binding protein second winged helix" evidence="1">
    <location>
        <begin position="372"/>
        <end position="516"/>
    </location>
</feature>
<proteinExistence type="predicted"/>
<dbReference type="AlphaFoldDB" id="A0A485LQD7"/>
<dbReference type="EMBL" id="CAADRA010007413">
    <property type="protein sequence ID" value="VFU00975.1"/>
    <property type="molecule type" value="Genomic_DNA"/>
</dbReference>
<name>A0A485LQD7_9STRA</name>
<accession>A0A485LQD7</accession>
<evidence type="ECO:0000313" key="4">
    <source>
        <dbReference type="Proteomes" id="UP000332933"/>
    </source>
</evidence>
<reference evidence="3 4" key="1">
    <citation type="submission" date="2019-03" db="EMBL/GenBank/DDBJ databases">
        <authorList>
            <person name="Gaulin E."/>
            <person name="Dumas B."/>
        </authorList>
    </citation>
    <scope>NUCLEOTIDE SEQUENCE [LARGE SCALE GENOMIC DNA]</scope>
    <source>
        <strain evidence="3">CBS 568.67</strain>
    </source>
</reference>
<dbReference type="Pfam" id="PF25793">
    <property type="entry name" value="WHD_2nd_NFRKB"/>
    <property type="match status" value="1"/>
</dbReference>
<dbReference type="PANTHER" id="PTHR13052">
    <property type="entry name" value="NFRKB-RELATED"/>
    <property type="match status" value="1"/>
</dbReference>